<sequence length="1531" mass="171301">MSSMPITPTQREIFDTDFNKYCVIPSDEHVIENLSRLRVRPKTVNNESIGLGNNRDSNVGHKYSHKIQYEKNVLNLSENSFTDNEDIEKKECSTAGDNTSQSVYTNSDSNSDTLWAPEPQSPSHLTPPKLPQKLPENLVKKFNTENDIIVINTGEGIITSPSIAPVANTSPTEAETSCRSGFSFNNIITNAGFYVKQKLGLSTRTGTGVSDGVADEGVNRDGKLPEIQNTLSTLKLSPVSTPIPSPLAPGSHSSAPINYMDVDLNADTFITNASSPHMPYITFTACVADVWVIGVRFARDDYRAVMRLMQILSTGATDSDLIVKQMANSGFNGWDYPKCLKYFYSALKLYKKTLANCPNRETAATVYTLFNTMHSFVPYFLMTAKDLAKLNELKRLFTEKCGECKGRHSYSFVPYFLMTAKDLAKLNELKRLFTEKCGECVDTTNDRKADTPCPTLSSTETIHDIVSQGCTSPNEYMVYSALHNIDALLNTGVVAKSLPVPDIIKPKVGPTLAPAGSSEQNPIDYLGLPVTGKQFAVNTSSPHLPYVTSIVKVRDLWYRTGHFGAANHSALNRLLQLVDKHRPTDGRPMTEIQWTRVAAGMPRVRDPNKADTLEVCPNMDRAGIAFPMFYTLHVFSPECVMSDAECCEIKRLRELFANKCRTAPYLEMPGTGPPVPATSVSNSTPHPLPSNHSSKTDELRELNVICAKITREDLLAFTHLCHCVGQTVETVGPLTENPKMFWSHVSQLMLASGYRTYTKGTCRVMFTDHVTKYYKIALKYLTNYTKAVKTYPYFSIIYAMDLSQSIQHESAVVLPFNEVYNEICNQIKHNITSNTHVFEVFDTDFKVYCVIPSDDYLIENLSRLRVRPKTVNNESIGLGINRDSNVGHKYSHKIQYEKNELNLSENYINKCYDSINDYEERERARPLVIVVPKVNTLWAPGSQSLIHQSPQKLPQKLPQNVIKEFNTENGIIVEPTVDNACQSIATISNSSIAQALYKSWFSFKKVMTNAVYYVTQLLGLSTRTGARVSDVAADKGVEIRCPKFIPRLSPESTPIPSPLAPGSHPSAPINYLDVELNAENFATTGSSPHMAYITFTACVGTVWVTGMSFMLTDHRAIIRLMHILKSSTGQNDADIWVNQMARNGFNDWNYEKCLNYFYNALKLYKKTLANCPNRETAATVYPLFNTMDSFVPYFLMTAKDLAKLNELKRLFDEKCGKCLISGPLVNEVPVAGNGTDHTRSWALSSSSEQNPIDYLGLPVTGKQFTVNTSSPHLPYMTTIIKVKGVWFRTGHFRAANHFALNQLLQLVDKHRPTDGRPMTETEWERVAAHMPTNNKHVADKKLCQHYLQNALDLYKKILESGRNMDKACIAFPMFYTLHVFNPESVVSDAECREIARLRELFAHRCKTSIYIDELQHLTKLNDIVLPVPSASQPSQSTLIAGMWPESCPNTGELGALRTICAKITHQDVIVFTHLCRGVDKTVETVGPLTIDNQELFWSHVSQLMLDSGYGSPDSSTCSKMFTKHVTQYYRT</sequence>
<feature type="compositionally biased region" description="Polar residues" evidence="1">
    <location>
        <begin position="678"/>
        <end position="693"/>
    </location>
</feature>
<feature type="region of interest" description="Disordered" evidence="1">
    <location>
        <begin position="92"/>
        <end position="132"/>
    </location>
</feature>
<reference evidence="2" key="1">
    <citation type="submission" date="2020-11" db="EMBL/GenBank/DDBJ databases">
        <authorList>
            <person name="Tran Van P."/>
        </authorList>
    </citation>
    <scope>NUCLEOTIDE SEQUENCE</scope>
</reference>
<evidence type="ECO:0000313" key="3">
    <source>
        <dbReference type="Proteomes" id="UP000759131"/>
    </source>
</evidence>
<dbReference type="EMBL" id="CAJPIZ010001253">
    <property type="protein sequence ID" value="CAG2103156.1"/>
    <property type="molecule type" value="Genomic_DNA"/>
</dbReference>
<evidence type="ECO:0000256" key="1">
    <source>
        <dbReference type="SAM" id="MobiDB-lite"/>
    </source>
</evidence>
<dbReference type="EMBL" id="OC855828">
    <property type="protein sequence ID" value="CAD7622726.1"/>
    <property type="molecule type" value="Genomic_DNA"/>
</dbReference>
<feature type="non-terminal residue" evidence="2">
    <location>
        <position position="1"/>
    </location>
</feature>
<accession>A0A7R9KGU5</accession>
<protein>
    <submittedName>
        <fullName evidence="2">Uncharacterized protein</fullName>
    </submittedName>
</protein>
<feature type="compositionally biased region" description="Polar residues" evidence="1">
    <location>
        <begin position="95"/>
        <end position="113"/>
    </location>
</feature>
<feature type="region of interest" description="Disordered" evidence="1">
    <location>
        <begin position="671"/>
        <end position="694"/>
    </location>
</feature>
<proteinExistence type="predicted"/>
<name>A0A7R9KGU5_9ACAR</name>
<evidence type="ECO:0000313" key="2">
    <source>
        <dbReference type="EMBL" id="CAD7622726.1"/>
    </source>
</evidence>
<organism evidence="2">
    <name type="scientific">Medioppia subpectinata</name>
    <dbReference type="NCBI Taxonomy" id="1979941"/>
    <lineage>
        <taxon>Eukaryota</taxon>
        <taxon>Metazoa</taxon>
        <taxon>Ecdysozoa</taxon>
        <taxon>Arthropoda</taxon>
        <taxon>Chelicerata</taxon>
        <taxon>Arachnida</taxon>
        <taxon>Acari</taxon>
        <taxon>Acariformes</taxon>
        <taxon>Sarcoptiformes</taxon>
        <taxon>Oribatida</taxon>
        <taxon>Brachypylina</taxon>
        <taxon>Oppioidea</taxon>
        <taxon>Oppiidae</taxon>
        <taxon>Medioppia</taxon>
    </lineage>
</organism>
<dbReference type="Proteomes" id="UP000759131">
    <property type="component" value="Unassembled WGS sequence"/>
</dbReference>
<gene>
    <name evidence="2" type="ORF">OSB1V03_LOCUS3189</name>
</gene>
<keyword evidence="3" id="KW-1185">Reference proteome</keyword>